<feature type="repeat" description="PPR" evidence="2">
    <location>
        <begin position="410"/>
        <end position="444"/>
    </location>
</feature>
<accession>B9SX83</accession>
<dbReference type="Pfam" id="PF01535">
    <property type="entry name" value="PPR"/>
    <property type="match status" value="2"/>
</dbReference>
<dbReference type="FunFam" id="1.25.40.10:FF:000031">
    <property type="entry name" value="Pentatricopeptide repeat-containing protein mitochondrial"/>
    <property type="match status" value="1"/>
</dbReference>
<dbReference type="InterPro" id="IPR046960">
    <property type="entry name" value="PPR_At4g14850-like_plant"/>
</dbReference>
<dbReference type="eggNOG" id="KOG4197">
    <property type="taxonomic scope" value="Eukaryota"/>
</dbReference>
<feature type="repeat" description="PPR" evidence="2">
    <location>
        <begin position="379"/>
        <end position="409"/>
    </location>
</feature>
<dbReference type="AlphaFoldDB" id="B9SX83"/>
<dbReference type="PANTHER" id="PTHR47926">
    <property type="entry name" value="PENTATRICOPEPTIDE REPEAT-CONTAINING PROTEIN"/>
    <property type="match status" value="1"/>
</dbReference>
<dbReference type="FunFam" id="1.25.40.10:FF:000396">
    <property type="entry name" value="Pentatricopeptide repeat-containing protein At2g36730"/>
    <property type="match status" value="1"/>
</dbReference>
<feature type="repeat" description="PPR" evidence="2">
    <location>
        <begin position="445"/>
        <end position="475"/>
    </location>
</feature>
<dbReference type="GO" id="GO:0003723">
    <property type="term" value="F:RNA binding"/>
    <property type="evidence" value="ECO:0007669"/>
    <property type="project" value="InterPro"/>
</dbReference>
<dbReference type="STRING" id="3988.B9SX83"/>
<gene>
    <name evidence="3" type="ORF">RCOM_0859420</name>
</gene>
<evidence type="ECO:0000313" key="3">
    <source>
        <dbReference type="EMBL" id="EEF31782.1"/>
    </source>
</evidence>
<feature type="repeat" description="PPR" evidence="2">
    <location>
        <begin position="205"/>
        <end position="239"/>
    </location>
</feature>
<dbReference type="FunFam" id="1.25.40.10:FF:000442">
    <property type="entry name" value="Pentatricopeptide repeat-containing protein At3g49710"/>
    <property type="match status" value="1"/>
</dbReference>
<evidence type="ECO:0000256" key="1">
    <source>
        <dbReference type="ARBA" id="ARBA00022737"/>
    </source>
</evidence>
<feature type="repeat" description="PPR" evidence="2">
    <location>
        <begin position="104"/>
        <end position="138"/>
    </location>
</feature>
<dbReference type="FunCoup" id="B9SX83">
    <property type="interactions" value="19"/>
</dbReference>
<dbReference type="FunFam" id="1.25.40.10:FF:000351">
    <property type="entry name" value="Pentatricopeptide repeat-containing protein"/>
    <property type="match status" value="1"/>
</dbReference>
<protein>
    <submittedName>
        <fullName evidence="3">Pentatricopeptide repeat-containing protein, putative</fullName>
    </submittedName>
</protein>
<dbReference type="PANTHER" id="PTHR47926:SF505">
    <property type="entry name" value="PENTATRICOPEPTIDE REPEAT (PPR) SUPERFAMILY PROTEIN"/>
    <property type="match status" value="1"/>
</dbReference>
<dbReference type="Proteomes" id="UP000008311">
    <property type="component" value="Unassembled WGS sequence"/>
</dbReference>
<dbReference type="InParanoid" id="B9SX83"/>
<organism evidence="3 4">
    <name type="scientific">Ricinus communis</name>
    <name type="common">Castor bean</name>
    <dbReference type="NCBI Taxonomy" id="3988"/>
    <lineage>
        <taxon>Eukaryota</taxon>
        <taxon>Viridiplantae</taxon>
        <taxon>Streptophyta</taxon>
        <taxon>Embryophyta</taxon>
        <taxon>Tracheophyta</taxon>
        <taxon>Spermatophyta</taxon>
        <taxon>Magnoliopsida</taxon>
        <taxon>eudicotyledons</taxon>
        <taxon>Gunneridae</taxon>
        <taxon>Pentapetalae</taxon>
        <taxon>rosids</taxon>
        <taxon>fabids</taxon>
        <taxon>Malpighiales</taxon>
        <taxon>Euphorbiaceae</taxon>
        <taxon>Acalyphoideae</taxon>
        <taxon>Acalypheae</taxon>
        <taxon>Ricinus</taxon>
    </lineage>
</organism>
<dbReference type="Pfam" id="PF13041">
    <property type="entry name" value="PPR_2"/>
    <property type="match status" value="4"/>
</dbReference>
<dbReference type="InterPro" id="IPR011990">
    <property type="entry name" value="TPR-like_helical_dom_sf"/>
</dbReference>
<dbReference type="PROSITE" id="PS51375">
    <property type="entry name" value="PPR"/>
    <property type="match status" value="6"/>
</dbReference>
<dbReference type="GO" id="GO:0009451">
    <property type="term" value="P:RNA modification"/>
    <property type="evidence" value="ECO:0007669"/>
    <property type="project" value="InterPro"/>
</dbReference>
<feature type="repeat" description="PPR" evidence="2">
    <location>
        <begin position="307"/>
        <end position="342"/>
    </location>
</feature>
<dbReference type="NCBIfam" id="TIGR00756">
    <property type="entry name" value="PPR"/>
    <property type="match status" value="5"/>
</dbReference>
<keyword evidence="1" id="KW-0677">Repeat</keyword>
<dbReference type="InterPro" id="IPR002885">
    <property type="entry name" value="PPR_rpt"/>
</dbReference>
<dbReference type="Gene3D" id="1.25.40.10">
    <property type="entry name" value="Tetratricopeptide repeat domain"/>
    <property type="match status" value="4"/>
</dbReference>
<evidence type="ECO:0000313" key="4">
    <source>
        <dbReference type="Proteomes" id="UP000008311"/>
    </source>
</evidence>
<dbReference type="EMBL" id="EQ974218">
    <property type="protein sequence ID" value="EEF31782.1"/>
    <property type="molecule type" value="Genomic_DNA"/>
</dbReference>
<keyword evidence="4" id="KW-1185">Reference proteome</keyword>
<sequence>MHQISWTLQTFRHLLKECIANKDLLIGKSLYTLYLKSLLPPSTYLSNHFIILYSKCNRLTLAHHAFNQNHEPNVFSFNVLLDAYAKKSLTHIARGLFDQIPQPDAISYNTLITAYADCGDSLNALYLFREMRETGIDMDGYTLSGVITACCNDVNLIRQLHCLAGNYGLDSYVSVKNSFVTYYGKNGFLEEAERVFYGIEIENRDQVSWNTMIVAYGRQREGFKALKLFQEMTHRGIDVDMYTLASVLTAFTCLEDLFGGFQFHANLIKTGFYRNCHVGSGLVDLYAKCGGGMLDCRKIFVEIREPDLVLWNTMISAYSLDEELSEETLDCFRRMQRAGFRPDDCSFVCVIRACSNLSSPSQGKQIHAMTVKSEIPSNQISVNNALVAMYSKCGNLQDARRLFDRMPEHNTVSFNSIIAGYAQHGIKTESLCLFEQMLEIGIAPTRITFISVLSACAHTGKVEEGRRYFDMMKEKFGEGEGEGEAEANINIGHELLVMKSSKDTKLAHVQNILKVMEALMSSIQEMESRVCSQTSVKVSLKLFPSSTIYRTILRHNFVQDGVKGLYK</sequence>
<evidence type="ECO:0000256" key="2">
    <source>
        <dbReference type="PROSITE-ProRule" id="PRU00708"/>
    </source>
</evidence>
<reference evidence="4" key="1">
    <citation type="journal article" date="2010" name="Nat. Biotechnol.">
        <title>Draft genome sequence of the oilseed species Ricinus communis.</title>
        <authorList>
            <person name="Chan A.P."/>
            <person name="Crabtree J."/>
            <person name="Zhao Q."/>
            <person name="Lorenzi H."/>
            <person name="Orvis J."/>
            <person name="Puiu D."/>
            <person name="Melake-Berhan A."/>
            <person name="Jones K.M."/>
            <person name="Redman J."/>
            <person name="Chen G."/>
            <person name="Cahoon E.B."/>
            <person name="Gedil M."/>
            <person name="Stanke M."/>
            <person name="Haas B.J."/>
            <person name="Wortman J.R."/>
            <person name="Fraser-Liggett C.M."/>
            <person name="Ravel J."/>
            <person name="Rabinowicz P.D."/>
        </authorList>
    </citation>
    <scope>NUCLEOTIDE SEQUENCE [LARGE SCALE GENOMIC DNA]</scope>
    <source>
        <strain evidence="4">cv. Hale</strain>
    </source>
</reference>
<name>B9SX83_RICCO</name>
<proteinExistence type="predicted"/>